<dbReference type="PANTHER" id="PTHR48071">
    <property type="entry name" value="SRCR DOMAIN-CONTAINING PROTEIN"/>
    <property type="match status" value="1"/>
</dbReference>
<keyword evidence="2" id="KW-0812">Transmembrane</keyword>
<feature type="region of interest" description="Disordered" evidence="10">
    <location>
        <begin position="540"/>
        <end position="581"/>
    </location>
</feature>
<keyword evidence="9" id="KW-0325">Glycoprotein</keyword>
<evidence type="ECO:0000256" key="4">
    <source>
        <dbReference type="ARBA" id="ARBA00022737"/>
    </source>
</evidence>
<name>A0A835W2W4_9CHLO</name>
<evidence type="ECO:0000256" key="8">
    <source>
        <dbReference type="ARBA" id="ARBA00023170"/>
    </source>
</evidence>
<evidence type="ECO:0000256" key="2">
    <source>
        <dbReference type="ARBA" id="ARBA00022692"/>
    </source>
</evidence>
<evidence type="ECO:0000256" key="10">
    <source>
        <dbReference type="SAM" id="MobiDB-lite"/>
    </source>
</evidence>
<dbReference type="Proteomes" id="UP000613740">
    <property type="component" value="Unassembled WGS sequence"/>
</dbReference>
<feature type="region of interest" description="Disordered" evidence="10">
    <location>
        <begin position="732"/>
        <end position="788"/>
    </location>
</feature>
<evidence type="ECO:0000256" key="5">
    <source>
        <dbReference type="ARBA" id="ARBA00022989"/>
    </source>
</evidence>
<feature type="domain" description="SRCR" evidence="11">
    <location>
        <begin position="339"/>
        <end position="436"/>
    </location>
</feature>
<dbReference type="Gene3D" id="3.10.250.10">
    <property type="entry name" value="SRCR-like domain"/>
    <property type="match status" value="3"/>
</dbReference>
<evidence type="ECO:0000259" key="11">
    <source>
        <dbReference type="PROSITE" id="PS50287"/>
    </source>
</evidence>
<keyword evidence="3" id="KW-0732">Signal</keyword>
<sequence length="902" mass="95128">MPVAADLLRNTVLCRGSLLDKLLTCHDRGNSSGRGGGPEACSATPGCVWTIRSAVEPIPEYLDLIEGGGANLRVANASAAAAAGLNTTAGNATYLYDPVFDADNMVTILQGFMRYLTGAPWPSYSAGARVALCTARWTTDRERLAHVYKQYYKQTDMTLDGSDTDEQWALKFYGSPSAAYLFGTCAAARTFLSAALRCGTSASSRAACTAQPYCDYYEEGSSGGSPQAGYQSCELGRLEPLAAADPAIFSSDPWGAALTALAAKCMPLQDAASGRRYGSADCREYRQSAEGRRGLSVQFDAAVQLAAPWALLNPANLRPSYYVPPDTADQAASGATRTVRLVGGRSPTSGRVEVLYKGQWGTVCDNYFGVTEASVVCRQLGLGQYGIPYTDGRGSGDILLDKVICSPNAARLEDCASSGWYNHDCSHRKDVGVTCSPSRPLRLVGGSNPAWGRLEIFNDGRWGTVCADYFGTKEAKVVCNQLGFAYGDSYTYGAGSDAPIWMDDVNCPASASRLEDCNFPGWGRHNCGHSEDVGVYCSMPLPSPSPPPPSPPPPPPRPPKRPSPPRPRLSPPPLPRPSPAFVTPLAGPTGFLLFAMGYVPKDGNTPAHFSKFNVDALAPGSEALAYVGAYVPAPDPAGPHRAPDFPACLPDQGWDDAAADLACRLAGFASGRATLTAPKLQLLEASTIVVNVACPLSRDTRRAEPQDCTAYLRRQSAGMCTSILAAVCTTARLASPSPPPSPRLASPRMRRPRSPRPPPPPEDLLSPPDSLAIPPPPSPSPPKRPVPRLRLVRPAGASASSKSGRLEILYNGEWGTICADGFSSTAATLACRALGLGTSGRVIPEYTDLFDAGTGPIWLANVDCSAVSLADAGASLADCTNDGWGVAPDCTHEQDVAVRCVS</sequence>
<comment type="subcellular location">
    <subcellularLocation>
        <location evidence="1">Membrane</location>
        <topology evidence="1">Single-pass membrane protein</topology>
    </subcellularLocation>
</comment>
<dbReference type="PROSITE" id="PS50287">
    <property type="entry name" value="SRCR_2"/>
    <property type="match status" value="3"/>
</dbReference>
<keyword evidence="13" id="KW-1185">Reference proteome</keyword>
<organism evidence="12 13">
    <name type="scientific">Chlamydomonas schloesseri</name>
    <dbReference type="NCBI Taxonomy" id="2026947"/>
    <lineage>
        <taxon>Eukaryota</taxon>
        <taxon>Viridiplantae</taxon>
        <taxon>Chlorophyta</taxon>
        <taxon>core chlorophytes</taxon>
        <taxon>Chlorophyceae</taxon>
        <taxon>CS clade</taxon>
        <taxon>Chlamydomonadales</taxon>
        <taxon>Chlamydomonadaceae</taxon>
        <taxon>Chlamydomonas</taxon>
    </lineage>
</organism>
<keyword evidence="7" id="KW-1015">Disulfide bond</keyword>
<dbReference type="SUPFAM" id="SSF56487">
    <property type="entry name" value="SRCR-like"/>
    <property type="match status" value="3"/>
</dbReference>
<feature type="compositionally biased region" description="Pro residues" evidence="10">
    <location>
        <begin position="773"/>
        <end position="784"/>
    </location>
</feature>
<keyword evidence="4" id="KW-0677">Repeat</keyword>
<dbReference type="EMBL" id="JAEHOD010000059">
    <property type="protein sequence ID" value="KAG2434006.1"/>
    <property type="molecule type" value="Genomic_DNA"/>
</dbReference>
<protein>
    <recommendedName>
        <fullName evidence="11">SRCR domain-containing protein</fullName>
    </recommendedName>
</protein>
<dbReference type="FunFam" id="3.10.250.10:FF:000006">
    <property type="entry name" value="neurotrypsin isoform X2"/>
    <property type="match status" value="1"/>
</dbReference>
<dbReference type="AlphaFoldDB" id="A0A835W2W4"/>
<dbReference type="Pfam" id="PF00530">
    <property type="entry name" value="SRCR"/>
    <property type="match status" value="3"/>
</dbReference>
<evidence type="ECO:0000256" key="7">
    <source>
        <dbReference type="ARBA" id="ARBA00023157"/>
    </source>
</evidence>
<dbReference type="OrthoDB" id="535530at2759"/>
<evidence type="ECO:0000256" key="9">
    <source>
        <dbReference type="ARBA" id="ARBA00023180"/>
    </source>
</evidence>
<feature type="domain" description="SRCR" evidence="11">
    <location>
        <begin position="441"/>
        <end position="538"/>
    </location>
</feature>
<dbReference type="PRINTS" id="PR00258">
    <property type="entry name" value="SPERACTRCPTR"/>
</dbReference>
<keyword evidence="8" id="KW-0675">Receptor</keyword>
<dbReference type="InterPro" id="IPR036772">
    <property type="entry name" value="SRCR-like_dom_sf"/>
</dbReference>
<dbReference type="PANTHER" id="PTHR48071:SF28">
    <property type="entry name" value="SRCR DOMAIN-CONTAINING PROTEIN"/>
    <property type="match status" value="1"/>
</dbReference>
<reference evidence="12" key="1">
    <citation type="journal article" date="2020" name="bioRxiv">
        <title>Comparative genomics of Chlamydomonas.</title>
        <authorList>
            <person name="Craig R.J."/>
            <person name="Hasan A.R."/>
            <person name="Ness R.W."/>
            <person name="Keightley P.D."/>
        </authorList>
    </citation>
    <scope>NUCLEOTIDE SEQUENCE</scope>
    <source>
        <strain evidence="12">CCAP 11/173</strain>
    </source>
</reference>
<feature type="compositionally biased region" description="Low complexity" evidence="10">
    <location>
        <begin position="763"/>
        <end position="772"/>
    </location>
</feature>
<accession>A0A835W2W4</accession>
<dbReference type="FunFam" id="3.10.250.10:FF:000016">
    <property type="entry name" value="Scavenger receptor cysteine-rich protein type 12"/>
    <property type="match status" value="1"/>
</dbReference>
<gene>
    <name evidence="12" type="ORF">HYH02_012466</name>
</gene>
<evidence type="ECO:0000313" key="13">
    <source>
        <dbReference type="Proteomes" id="UP000613740"/>
    </source>
</evidence>
<evidence type="ECO:0000256" key="6">
    <source>
        <dbReference type="ARBA" id="ARBA00023136"/>
    </source>
</evidence>
<dbReference type="PROSITE" id="PS00420">
    <property type="entry name" value="SRCR_1"/>
    <property type="match status" value="2"/>
</dbReference>
<evidence type="ECO:0000313" key="12">
    <source>
        <dbReference type="EMBL" id="KAG2434006.1"/>
    </source>
</evidence>
<feature type="domain" description="SRCR" evidence="11">
    <location>
        <begin position="789"/>
        <end position="901"/>
    </location>
</feature>
<dbReference type="InterPro" id="IPR001190">
    <property type="entry name" value="SRCR"/>
</dbReference>
<keyword evidence="6" id="KW-0472">Membrane</keyword>
<proteinExistence type="predicted"/>
<evidence type="ECO:0000256" key="1">
    <source>
        <dbReference type="ARBA" id="ARBA00004167"/>
    </source>
</evidence>
<dbReference type="SMART" id="SM00202">
    <property type="entry name" value="SR"/>
    <property type="match status" value="3"/>
</dbReference>
<dbReference type="GO" id="GO:0016020">
    <property type="term" value="C:membrane"/>
    <property type="evidence" value="ECO:0007669"/>
    <property type="project" value="UniProtKB-SubCell"/>
</dbReference>
<comment type="caution">
    <text evidence="12">The sequence shown here is derived from an EMBL/GenBank/DDBJ whole genome shotgun (WGS) entry which is preliminary data.</text>
</comment>
<keyword evidence="5" id="KW-1133">Transmembrane helix</keyword>
<feature type="compositionally biased region" description="Pro residues" evidence="10">
    <location>
        <begin position="541"/>
        <end position="578"/>
    </location>
</feature>
<dbReference type="FunFam" id="3.10.250.10:FF:000007">
    <property type="entry name" value="Soluble scavenger receptor cysteine-rich domain-containing protein SSC5D"/>
    <property type="match status" value="1"/>
</dbReference>
<evidence type="ECO:0000256" key="3">
    <source>
        <dbReference type="ARBA" id="ARBA00022729"/>
    </source>
</evidence>